<evidence type="ECO:0000256" key="11">
    <source>
        <dbReference type="ARBA" id="ARBA00047375"/>
    </source>
</evidence>
<evidence type="ECO:0000256" key="4">
    <source>
        <dbReference type="ARBA" id="ARBA00022679"/>
    </source>
</evidence>
<feature type="transmembrane region" description="Helical" evidence="12">
    <location>
        <begin position="175"/>
        <end position="194"/>
    </location>
</feature>
<dbReference type="GO" id="GO:0009922">
    <property type="term" value="F:fatty acid elongase activity"/>
    <property type="evidence" value="ECO:0007669"/>
    <property type="project" value="UniProtKB-EC"/>
</dbReference>
<feature type="transmembrane region" description="Helical" evidence="12">
    <location>
        <begin position="74"/>
        <end position="93"/>
    </location>
</feature>
<dbReference type="GO" id="GO:0030148">
    <property type="term" value="P:sphingolipid biosynthetic process"/>
    <property type="evidence" value="ECO:0007669"/>
    <property type="project" value="TreeGrafter"/>
</dbReference>
<feature type="transmembrane region" description="Helical" evidence="12">
    <location>
        <begin position="35"/>
        <end position="53"/>
    </location>
</feature>
<comment type="catalytic activity">
    <reaction evidence="11">
        <text>a very-long-chain acyl-CoA + malonyl-CoA + H(+) = a very-long-chain 3-oxoacyl-CoA + CO2 + CoA</text>
        <dbReference type="Rhea" id="RHEA:32727"/>
        <dbReference type="ChEBI" id="CHEBI:15378"/>
        <dbReference type="ChEBI" id="CHEBI:16526"/>
        <dbReference type="ChEBI" id="CHEBI:57287"/>
        <dbReference type="ChEBI" id="CHEBI:57384"/>
        <dbReference type="ChEBI" id="CHEBI:90725"/>
        <dbReference type="ChEBI" id="CHEBI:90736"/>
        <dbReference type="EC" id="2.3.1.199"/>
    </reaction>
</comment>
<dbReference type="InterPro" id="IPR002076">
    <property type="entry name" value="ELO_fam"/>
</dbReference>
<comment type="similarity">
    <text evidence="2 12">Belongs to the ELO family.</text>
</comment>
<dbReference type="Proteomes" id="UP000034182">
    <property type="component" value="Unassembled WGS sequence"/>
</dbReference>
<protein>
    <recommendedName>
        <fullName evidence="12">Elongation of fatty acids protein</fullName>
        <ecNumber evidence="12">2.3.1.-</ecNumber>
    </recommendedName>
</protein>
<keyword evidence="5 12" id="KW-0812">Transmembrane</keyword>
<feature type="transmembrane region" description="Helical" evidence="12">
    <location>
        <begin position="206"/>
        <end position="230"/>
    </location>
</feature>
<evidence type="ECO:0000256" key="6">
    <source>
        <dbReference type="ARBA" id="ARBA00022832"/>
    </source>
</evidence>
<evidence type="ECO:0000313" key="14">
    <source>
        <dbReference type="Proteomes" id="UP000034182"/>
    </source>
</evidence>
<keyword evidence="6 12" id="KW-0276">Fatty acid metabolism</keyword>
<evidence type="ECO:0000313" key="13">
    <source>
        <dbReference type="EMBL" id="KKY13608.1"/>
    </source>
</evidence>
<evidence type="ECO:0000256" key="8">
    <source>
        <dbReference type="ARBA" id="ARBA00023098"/>
    </source>
</evidence>
<accession>A0A0G2FNV6</accession>
<keyword evidence="9 12" id="KW-0472">Membrane</keyword>
<comment type="catalytic activity">
    <reaction evidence="12">
        <text>an acyl-CoA + malonyl-CoA + H(+) = a 3-oxoacyl-CoA + CO2 + CoA</text>
        <dbReference type="Rhea" id="RHEA:50252"/>
        <dbReference type="ChEBI" id="CHEBI:15378"/>
        <dbReference type="ChEBI" id="CHEBI:16526"/>
        <dbReference type="ChEBI" id="CHEBI:57287"/>
        <dbReference type="ChEBI" id="CHEBI:57384"/>
        <dbReference type="ChEBI" id="CHEBI:58342"/>
        <dbReference type="ChEBI" id="CHEBI:90726"/>
    </reaction>
    <physiologicalReaction direction="left-to-right" evidence="12">
        <dbReference type="Rhea" id="RHEA:50253"/>
    </physiologicalReaction>
</comment>
<comment type="subcellular location">
    <subcellularLocation>
        <location evidence="1">Membrane</location>
        <topology evidence="1">Multi-pass membrane protein</topology>
    </subcellularLocation>
</comment>
<keyword evidence="8 12" id="KW-0443">Lipid metabolism</keyword>
<evidence type="ECO:0000256" key="10">
    <source>
        <dbReference type="ARBA" id="ARBA00023160"/>
    </source>
</evidence>
<organism evidence="13 14">
    <name type="scientific">Diplodia seriata</name>
    <dbReference type="NCBI Taxonomy" id="420778"/>
    <lineage>
        <taxon>Eukaryota</taxon>
        <taxon>Fungi</taxon>
        <taxon>Dikarya</taxon>
        <taxon>Ascomycota</taxon>
        <taxon>Pezizomycotina</taxon>
        <taxon>Dothideomycetes</taxon>
        <taxon>Dothideomycetes incertae sedis</taxon>
        <taxon>Botryosphaeriales</taxon>
        <taxon>Botryosphaeriaceae</taxon>
        <taxon>Diplodia</taxon>
    </lineage>
</organism>
<evidence type="ECO:0000256" key="1">
    <source>
        <dbReference type="ARBA" id="ARBA00004141"/>
    </source>
</evidence>
<evidence type="ECO:0000256" key="2">
    <source>
        <dbReference type="ARBA" id="ARBA00007263"/>
    </source>
</evidence>
<proteinExistence type="inferred from homology"/>
<keyword evidence="10 12" id="KW-0275">Fatty acid biosynthesis</keyword>
<gene>
    <name evidence="13" type="ORF">UCDDS831_g08845</name>
</gene>
<reference evidence="13 14" key="2">
    <citation type="submission" date="2015-05" db="EMBL/GenBank/DDBJ databases">
        <title>Distinctive expansion of gene families associated with plant cell wall degradation and secondary metabolism in the genomes of grapevine trunk pathogens.</title>
        <authorList>
            <person name="Lawrence D.P."/>
            <person name="Travadon R."/>
            <person name="Rolshausen P.E."/>
            <person name="Baumgartner K."/>
        </authorList>
    </citation>
    <scope>NUCLEOTIDE SEQUENCE [LARGE SCALE GENOMIC DNA]</scope>
    <source>
        <strain evidence="13">DS831</strain>
    </source>
</reference>
<keyword evidence="3 12" id="KW-0444">Lipid biosynthesis</keyword>
<reference evidence="13 14" key="1">
    <citation type="submission" date="2015-03" db="EMBL/GenBank/DDBJ databases">
        <authorList>
            <person name="Morales-Cruz A."/>
            <person name="Amrine K.C."/>
            <person name="Cantu D."/>
        </authorList>
    </citation>
    <scope>NUCLEOTIDE SEQUENCE [LARGE SCALE GENOMIC DNA]</scope>
    <source>
        <strain evidence="13">DS831</strain>
    </source>
</reference>
<dbReference type="GO" id="GO:0034626">
    <property type="term" value="P:fatty acid elongation, polyunsaturated fatty acid"/>
    <property type="evidence" value="ECO:0007669"/>
    <property type="project" value="TreeGrafter"/>
</dbReference>
<sequence>MATTMSATPLWSVFDATWTGLTGSPTSTFAFTPSTAPFATLKSTVSMMAVYYATIFGGRELMRNRPAFQLKTAFMLHNFMLTAVSGGLLVLFLEQIVPTLWRRGVYDSVCSADAGWTQPLNLLYYLNYLTKYVEFIDTVFLVLKKKPLTFLHTYHHGATALLCFVQMAGQTPVSWVPITLNLAVHCVMYFYYFQSARGVRCWWKEYITVMQIVQFVIDLGFVYFTSYNLFVSRHLADVLPHVGACAGGETAAVVGAGILTSYLFLFVAFYFATYKKGGANKKSGKAVAQKASDLHRMTAKASVALAAGGVKLMPAIKE</sequence>
<keyword evidence="4 12" id="KW-0808">Transferase</keyword>
<evidence type="ECO:0000256" key="3">
    <source>
        <dbReference type="ARBA" id="ARBA00022516"/>
    </source>
</evidence>
<dbReference type="PROSITE" id="PS01188">
    <property type="entry name" value="ELO"/>
    <property type="match status" value="1"/>
</dbReference>
<dbReference type="Pfam" id="PF01151">
    <property type="entry name" value="ELO"/>
    <property type="match status" value="1"/>
</dbReference>
<dbReference type="GO" id="GO:0019367">
    <property type="term" value="P:fatty acid elongation, saturated fatty acid"/>
    <property type="evidence" value="ECO:0007669"/>
    <property type="project" value="TreeGrafter"/>
</dbReference>
<dbReference type="EC" id="2.3.1.-" evidence="12"/>
<evidence type="ECO:0000256" key="7">
    <source>
        <dbReference type="ARBA" id="ARBA00022989"/>
    </source>
</evidence>
<feature type="transmembrane region" description="Helical" evidence="12">
    <location>
        <begin position="250"/>
        <end position="272"/>
    </location>
</feature>
<dbReference type="GO" id="GO:0034625">
    <property type="term" value="P:fatty acid elongation, monounsaturated fatty acid"/>
    <property type="evidence" value="ECO:0007669"/>
    <property type="project" value="TreeGrafter"/>
</dbReference>
<comment type="caution">
    <text evidence="13">The sequence shown here is derived from an EMBL/GenBank/DDBJ whole genome shotgun (WGS) entry which is preliminary data.</text>
</comment>
<dbReference type="GO" id="GO:0042761">
    <property type="term" value="P:very long-chain fatty acid biosynthetic process"/>
    <property type="evidence" value="ECO:0007669"/>
    <property type="project" value="TreeGrafter"/>
</dbReference>
<evidence type="ECO:0000256" key="9">
    <source>
        <dbReference type="ARBA" id="ARBA00023136"/>
    </source>
</evidence>
<name>A0A0G2FNV6_9PEZI</name>
<dbReference type="GO" id="GO:0005789">
    <property type="term" value="C:endoplasmic reticulum membrane"/>
    <property type="evidence" value="ECO:0007669"/>
    <property type="project" value="TreeGrafter"/>
</dbReference>
<dbReference type="EMBL" id="LAQI01000282">
    <property type="protein sequence ID" value="KKY13608.1"/>
    <property type="molecule type" value="Genomic_DNA"/>
</dbReference>
<evidence type="ECO:0000256" key="12">
    <source>
        <dbReference type="RuleBase" id="RU361115"/>
    </source>
</evidence>
<keyword evidence="7 12" id="KW-1133">Transmembrane helix</keyword>
<dbReference type="AlphaFoldDB" id="A0A0G2FNV6"/>
<dbReference type="PANTHER" id="PTHR11157">
    <property type="entry name" value="FATTY ACID ACYL TRANSFERASE-RELATED"/>
    <property type="match status" value="1"/>
</dbReference>
<evidence type="ECO:0000256" key="5">
    <source>
        <dbReference type="ARBA" id="ARBA00022692"/>
    </source>
</evidence>
<dbReference type="InterPro" id="IPR030457">
    <property type="entry name" value="ELO_CS"/>
</dbReference>
<dbReference type="PANTHER" id="PTHR11157:SF134">
    <property type="entry name" value="ELONGATION OF FATTY ACIDS PROTEIN 1-RELATED"/>
    <property type="match status" value="1"/>
</dbReference>